<dbReference type="InterPro" id="IPR054692">
    <property type="entry name" value="LeuA-like_post-cat"/>
</dbReference>
<evidence type="ECO:0000256" key="8">
    <source>
        <dbReference type="ARBA" id="ARBA00022723"/>
    </source>
</evidence>
<dbReference type="GO" id="GO:0003985">
    <property type="term" value="F:acetyl-CoA C-acetyltransferase activity"/>
    <property type="evidence" value="ECO:0007669"/>
    <property type="project" value="UniProtKB-UniRule"/>
</dbReference>
<keyword evidence="13" id="KW-0963">Cytoplasm</keyword>
<dbReference type="SMART" id="SM00342">
    <property type="entry name" value="HTH_ARAC"/>
    <property type="match status" value="1"/>
</dbReference>
<dbReference type="OrthoDB" id="9804858at2"/>
<dbReference type="PROSITE" id="PS01124">
    <property type="entry name" value="HTH_ARAC_FAMILY_2"/>
    <property type="match status" value="1"/>
</dbReference>
<dbReference type="Pfam" id="PF08502">
    <property type="entry name" value="LeuA_dimer"/>
    <property type="match status" value="1"/>
</dbReference>
<dbReference type="SMART" id="SM00917">
    <property type="entry name" value="LeuA_dimer"/>
    <property type="match status" value="1"/>
</dbReference>
<evidence type="ECO:0000256" key="7">
    <source>
        <dbReference type="ARBA" id="ARBA00022679"/>
    </source>
</evidence>
<dbReference type="InterPro" id="IPR020449">
    <property type="entry name" value="Tscrpt_reg_AraC-type_HTH"/>
</dbReference>
<dbReference type="PANTHER" id="PTHR46911">
    <property type="match status" value="1"/>
</dbReference>
<dbReference type="InterPro" id="IPR002034">
    <property type="entry name" value="AIPM/Hcit_synth_CS"/>
</dbReference>
<keyword evidence="6 13" id="KW-0028">Amino-acid biosynthesis</keyword>
<protein>
    <recommendedName>
        <fullName evidence="4 13">2-isopropylmalate synthase</fullName>
        <ecNumber evidence="4 13">2.3.3.13</ecNumber>
    </recommendedName>
    <alternativeName>
        <fullName evidence="13">Alpha-IPM synthase</fullName>
    </alternativeName>
    <alternativeName>
        <fullName evidence="13">Alpha-isopropylmalate synthase</fullName>
    </alternativeName>
</protein>
<dbReference type="PROSITE" id="PS00041">
    <property type="entry name" value="HTH_ARAC_FAMILY_1"/>
    <property type="match status" value="1"/>
</dbReference>
<dbReference type="PROSITE" id="PS50991">
    <property type="entry name" value="PYR_CT"/>
    <property type="match status" value="1"/>
</dbReference>
<comment type="subcellular location">
    <subcellularLocation>
        <location evidence="13">Cytoplasm</location>
    </subcellularLocation>
</comment>
<comment type="cofactor">
    <cofactor evidence="13">
        <name>Mg(2+)</name>
        <dbReference type="ChEBI" id="CHEBI:18420"/>
    </cofactor>
</comment>
<gene>
    <name evidence="13" type="primary">leuA</name>
    <name evidence="16" type="ORF">K8V82_04745</name>
</gene>
<dbReference type="InterPro" id="IPR000891">
    <property type="entry name" value="PYR_CT"/>
</dbReference>
<dbReference type="InterPro" id="IPR005668">
    <property type="entry name" value="IPM_Synthase"/>
</dbReference>
<dbReference type="GO" id="GO:0043565">
    <property type="term" value="F:sequence-specific DNA binding"/>
    <property type="evidence" value="ECO:0007669"/>
    <property type="project" value="InterPro"/>
</dbReference>
<dbReference type="NCBIfam" id="NF002991">
    <property type="entry name" value="PRK03739.1"/>
    <property type="match status" value="1"/>
</dbReference>
<reference evidence="16" key="1">
    <citation type="journal article" date="2021" name="PeerJ">
        <title>Extensive microbial diversity within the chicken gut microbiome revealed by metagenomics and culture.</title>
        <authorList>
            <person name="Gilroy R."/>
            <person name="Ravi A."/>
            <person name="Getino M."/>
            <person name="Pursley I."/>
            <person name="Horton D.L."/>
            <person name="Alikhan N.F."/>
            <person name="Baker D."/>
            <person name="Gharbi K."/>
            <person name="Hall N."/>
            <person name="Watson M."/>
            <person name="Adriaenssens E.M."/>
            <person name="Foster-Nyarko E."/>
            <person name="Jarju S."/>
            <person name="Secka A."/>
            <person name="Antonio M."/>
            <person name="Oren A."/>
            <person name="Chaudhuri R.R."/>
            <person name="La Ragione R."/>
            <person name="Hildebrand F."/>
            <person name="Pallen M.J."/>
        </authorList>
    </citation>
    <scope>NUCLEOTIDE SEQUENCE</scope>
    <source>
        <strain evidence="16">ChiSjej5B23-16112</strain>
    </source>
</reference>
<comment type="caution">
    <text evidence="16">The sequence shown here is derived from an EMBL/GenBank/DDBJ whole genome shotgun (WGS) entry which is preliminary data.</text>
</comment>
<dbReference type="InterPro" id="IPR013709">
    <property type="entry name" value="2-isopropylmalate_synth_dimer"/>
</dbReference>
<evidence type="ECO:0000256" key="12">
    <source>
        <dbReference type="ARBA" id="ARBA00023304"/>
    </source>
</evidence>
<dbReference type="HAMAP" id="MF_00572">
    <property type="entry name" value="LeuA_type2"/>
    <property type="match status" value="1"/>
</dbReference>
<dbReference type="Pfam" id="PF12833">
    <property type="entry name" value="HTH_18"/>
    <property type="match status" value="1"/>
</dbReference>
<evidence type="ECO:0000256" key="6">
    <source>
        <dbReference type="ARBA" id="ARBA00022605"/>
    </source>
</evidence>
<comment type="pathway">
    <text evidence="2 13">Amino-acid biosynthesis; L-leucine biosynthesis; L-leucine from 3-methyl-2-oxobutanoate: step 1/4.</text>
</comment>
<name>A0A921I076_9FIRM</name>
<dbReference type="SUPFAM" id="SSF51569">
    <property type="entry name" value="Aldolase"/>
    <property type="match status" value="1"/>
</dbReference>
<proteinExistence type="inferred from homology"/>
<dbReference type="Proteomes" id="UP000769156">
    <property type="component" value="Unassembled WGS sequence"/>
</dbReference>
<dbReference type="EC" id="2.3.3.13" evidence="4 13"/>
<dbReference type="GO" id="GO:0003852">
    <property type="term" value="F:2-isopropylmalate synthase activity"/>
    <property type="evidence" value="ECO:0007669"/>
    <property type="project" value="UniProtKB-UniRule"/>
</dbReference>
<dbReference type="CDD" id="cd07942">
    <property type="entry name" value="DRE_TIM_LeuA"/>
    <property type="match status" value="1"/>
</dbReference>
<evidence type="ECO:0000259" key="15">
    <source>
        <dbReference type="PROSITE" id="PS50991"/>
    </source>
</evidence>
<dbReference type="SUPFAM" id="SSF89000">
    <property type="entry name" value="post-HMGL domain-like"/>
    <property type="match status" value="1"/>
</dbReference>
<feature type="domain" description="HTH araC/xylS-type" evidence="14">
    <location>
        <begin position="564"/>
        <end position="661"/>
    </location>
</feature>
<comment type="subunit">
    <text evidence="13">Homodimer.</text>
</comment>
<dbReference type="AlphaFoldDB" id="A0A921I076"/>
<dbReference type="PANTHER" id="PTHR46911:SF1">
    <property type="entry name" value="2-ISOPROPYLMALATE SYNTHASE"/>
    <property type="match status" value="1"/>
</dbReference>
<keyword evidence="8 13" id="KW-0479">Metal-binding</keyword>
<dbReference type="InterPro" id="IPR018060">
    <property type="entry name" value="HTH_AraC"/>
</dbReference>
<keyword evidence="11" id="KW-0804">Transcription</keyword>
<dbReference type="PROSITE" id="PS00815">
    <property type="entry name" value="AIPM_HOMOCIT_SYNTH_1"/>
    <property type="match status" value="1"/>
</dbReference>
<dbReference type="SUPFAM" id="SSF46689">
    <property type="entry name" value="Homeodomain-like"/>
    <property type="match status" value="1"/>
</dbReference>
<dbReference type="Gene3D" id="3.30.160.270">
    <property type="match status" value="1"/>
</dbReference>
<feature type="binding site" evidence="13">
    <location>
        <position position="243"/>
    </location>
    <ligand>
        <name>Mg(2+)</name>
        <dbReference type="ChEBI" id="CHEBI:18420"/>
    </ligand>
</feature>
<feature type="binding site" evidence="13">
    <location>
        <position position="40"/>
    </location>
    <ligand>
        <name>Mg(2+)</name>
        <dbReference type="ChEBI" id="CHEBI:18420"/>
    </ligand>
</feature>
<dbReference type="Pfam" id="PF00682">
    <property type="entry name" value="HMGL-like"/>
    <property type="match status" value="1"/>
</dbReference>
<feature type="binding site" evidence="13">
    <location>
        <position position="279"/>
    </location>
    <ligand>
        <name>Mg(2+)</name>
        <dbReference type="ChEBI" id="CHEBI:18420"/>
    </ligand>
</feature>
<evidence type="ECO:0000259" key="14">
    <source>
        <dbReference type="PROSITE" id="PS01124"/>
    </source>
</evidence>
<sequence length="662" mass="75362">MKNFEKYERQYFMPPEVTYDWVKKEYIDQPPIWCSVDLRDGNQALIEPMSLDEKLEFFELLVKVGFKEIEVGFPAASETEYNFMRALIERNMIPDDVTVQVLTQAREHIIKRTFEAVKGAPHAVIHLYNSTSVAQRDQVFKKDKEQIKKIAIDGAELLKKLADETEGNFTFEYSPESFSGTEVDYAVEVCNAVLDVWKPQADNKAIINIPTTVENAMPHVFASQLEYVHKHLAYRENVILSLHPHNDRGCGVATAELGILAGADRIEGTLFGNGERTGNVDIITLGMNMFSHGVDPKLDFSNMEEIKEAYERLTRMTVDVRQPYAGELVFTAFSGSHQDAIAKGMSWREEKKCDKWTVPYLPIDPQDVGRRYDSDVIRINSQSGKGGVNYILKQSHGINLPEKMREEVGYLVKGVSDKAHKELTPEWVYQIFTDNYVNAKTIFSIDECHFRQADGIIADATIHHGNDEQIVTASGNGRLDAVSNAIKQYFNISYELRYYEEHSLTRGSSSKAVAYVGIISHEKTFWGVGIDADIIRASIEALIVAVNKIEELRTTDPVKDARMIEIMNYIQANYIDVTLDDLADKFYLSKPYLSKYIREKSGMTFGDLVKKIRMKKARALLKSSSMTVENIALSVGYQNVEHFNRLFKKAYNMTPVQFRNMK</sequence>
<evidence type="ECO:0000256" key="11">
    <source>
        <dbReference type="ARBA" id="ARBA00023163"/>
    </source>
</evidence>
<dbReference type="Gene3D" id="3.20.20.70">
    <property type="entry name" value="Aldolase class I"/>
    <property type="match status" value="1"/>
</dbReference>
<evidence type="ECO:0000256" key="4">
    <source>
        <dbReference type="ARBA" id="ARBA00012973"/>
    </source>
</evidence>
<keyword evidence="7 13" id="KW-0808">Transferase</keyword>
<dbReference type="PRINTS" id="PR00032">
    <property type="entry name" value="HTHARAC"/>
</dbReference>
<dbReference type="InterPro" id="IPR013785">
    <property type="entry name" value="Aldolase_TIM"/>
</dbReference>
<dbReference type="GO" id="GO:0000287">
    <property type="term" value="F:magnesium ion binding"/>
    <property type="evidence" value="ECO:0007669"/>
    <property type="project" value="UniProtKB-UniRule"/>
</dbReference>
<dbReference type="SUPFAM" id="SSF110921">
    <property type="entry name" value="2-isopropylmalate synthase LeuA, allosteric (dimerisation) domain"/>
    <property type="match status" value="1"/>
</dbReference>
<evidence type="ECO:0000256" key="5">
    <source>
        <dbReference type="ARBA" id="ARBA00022430"/>
    </source>
</evidence>
<evidence type="ECO:0000256" key="10">
    <source>
        <dbReference type="ARBA" id="ARBA00023125"/>
    </source>
</evidence>
<dbReference type="InterPro" id="IPR018062">
    <property type="entry name" value="HTH_AraC-typ_CS"/>
</dbReference>
<feature type="region of interest" description="Regulatory domain" evidence="13">
    <location>
        <begin position="439"/>
        <end position="662"/>
    </location>
</feature>
<organism evidence="16 17">
    <name type="scientific">Lachnoclostridium phocaeense</name>
    <dbReference type="NCBI Taxonomy" id="1871021"/>
    <lineage>
        <taxon>Bacteria</taxon>
        <taxon>Bacillati</taxon>
        <taxon>Bacillota</taxon>
        <taxon>Clostridia</taxon>
        <taxon>Lachnospirales</taxon>
        <taxon>Lachnospiraceae</taxon>
    </lineage>
</organism>
<evidence type="ECO:0000256" key="1">
    <source>
        <dbReference type="ARBA" id="ARBA00000064"/>
    </source>
</evidence>
<dbReference type="Pfam" id="PF22615">
    <property type="entry name" value="IPMS_D2"/>
    <property type="match status" value="1"/>
</dbReference>
<evidence type="ECO:0000313" key="17">
    <source>
        <dbReference type="Proteomes" id="UP000769156"/>
    </source>
</evidence>
<keyword evidence="12 13" id="KW-0100">Branched-chain amino acid biosynthesis</keyword>
<evidence type="ECO:0000256" key="2">
    <source>
        <dbReference type="ARBA" id="ARBA00004689"/>
    </source>
</evidence>
<keyword evidence="9" id="KW-0805">Transcription regulation</keyword>
<dbReference type="PROSITE" id="PS00816">
    <property type="entry name" value="AIPM_HOMOCIT_SYNTH_2"/>
    <property type="match status" value="1"/>
</dbReference>
<keyword evidence="10" id="KW-0238">DNA-binding</keyword>
<reference evidence="16" key="2">
    <citation type="submission" date="2021-09" db="EMBL/GenBank/DDBJ databases">
        <authorList>
            <person name="Gilroy R."/>
        </authorList>
    </citation>
    <scope>NUCLEOTIDE SEQUENCE</scope>
    <source>
        <strain evidence="16">ChiSjej5B23-16112</strain>
    </source>
</reference>
<dbReference type="InterPro" id="IPR009057">
    <property type="entry name" value="Homeodomain-like_sf"/>
</dbReference>
<dbReference type="EMBL" id="DYVY01000073">
    <property type="protein sequence ID" value="HJF94080.1"/>
    <property type="molecule type" value="Genomic_DNA"/>
</dbReference>
<dbReference type="GO" id="GO:0005737">
    <property type="term" value="C:cytoplasm"/>
    <property type="evidence" value="ECO:0007669"/>
    <property type="project" value="UniProtKB-SubCell"/>
</dbReference>
<dbReference type="GO" id="GO:0003700">
    <property type="term" value="F:DNA-binding transcription factor activity"/>
    <property type="evidence" value="ECO:0007669"/>
    <property type="project" value="InterPro"/>
</dbReference>
<keyword evidence="16" id="KW-0012">Acyltransferase</keyword>
<keyword evidence="13" id="KW-0460">Magnesium</keyword>
<evidence type="ECO:0000313" key="16">
    <source>
        <dbReference type="EMBL" id="HJF94080.1"/>
    </source>
</evidence>
<comment type="similarity">
    <text evidence="3 13">Belongs to the alpha-IPM synthase/homocitrate synthase family. LeuA type 2 subfamily.</text>
</comment>
<comment type="function">
    <text evidence="13">Catalyzes the condensation of the acetyl group of acetyl-CoA with 3-methyl-2-oxobutanoate (2-ketoisovalerate) to form 3-carboxy-3-hydroxy-4-methylpentanoate (2-isopropylmalate).</text>
</comment>
<dbReference type="GO" id="GO:0009098">
    <property type="term" value="P:L-leucine biosynthetic process"/>
    <property type="evidence" value="ECO:0007669"/>
    <property type="project" value="UniProtKB-UniRule"/>
</dbReference>
<accession>A0A921I076</accession>
<feature type="binding site" evidence="13">
    <location>
        <position position="245"/>
    </location>
    <ligand>
        <name>Mg(2+)</name>
        <dbReference type="ChEBI" id="CHEBI:18420"/>
    </ligand>
</feature>
<dbReference type="InterPro" id="IPR036230">
    <property type="entry name" value="LeuA_allosteric_dom_sf"/>
</dbReference>
<evidence type="ECO:0000256" key="9">
    <source>
        <dbReference type="ARBA" id="ARBA00023015"/>
    </source>
</evidence>
<dbReference type="InterPro" id="IPR039371">
    <property type="entry name" value="LeuA_N_DRE-TIM"/>
</dbReference>
<keyword evidence="5 13" id="KW-0432">Leucine biosynthesis</keyword>
<evidence type="ECO:0000256" key="13">
    <source>
        <dbReference type="HAMAP-Rule" id="MF_00572"/>
    </source>
</evidence>
<evidence type="ECO:0000256" key="3">
    <source>
        <dbReference type="ARBA" id="ARBA00009767"/>
    </source>
</evidence>
<feature type="domain" description="Pyruvate carboxyltransferase" evidence="15">
    <location>
        <begin position="31"/>
        <end position="304"/>
    </location>
</feature>
<comment type="catalytic activity">
    <reaction evidence="1 13">
        <text>3-methyl-2-oxobutanoate + acetyl-CoA + H2O = (2S)-2-isopropylmalate + CoA + H(+)</text>
        <dbReference type="Rhea" id="RHEA:21524"/>
        <dbReference type="ChEBI" id="CHEBI:1178"/>
        <dbReference type="ChEBI" id="CHEBI:11851"/>
        <dbReference type="ChEBI" id="CHEBI:15377"/>
        <dbReference type="ChEBI" id="CHEBI:15378"/>
        <dbReference type="ChEBI" id="CHEBI:57287"/>
        <dbReference type="ChEBI" id="CHEBI:57288"/>
        <dbReference type="EC" id="2.3.3.13"/>
    </reaction>
</comment>
<dbReference type="Gene3D" id="1.10.10.60">
    <property type="entry name" value="Homeodomain-like"/>
    <property type="match status" value="2"/>
</dbReference>